<protein>
    <recommendedName>
        <fullName evidence="3">Transposase</fullName>
    </recommendedName>
</protein>
<accession>A0A949K051</accession>
<name>A0A949K051_9FIRM</name>
<proteinExistence type="predicted"/>
<evidence type="ECO:0000313" key="2">
    <source>
        <dbReference type="Proteomes" id="UP000712157"/>
    </source>
</evidence>
<sequence>MSENPLPVTAYKDRMFIHLFSDKNRLLQLYNAVRGTHYENPEDIDVNTLENVLFMNMKNDLSFAFHEELSLYEHQSSMNPNMPLRGLLYIARLYEKLTKGMGIYSTRLIPLPNPNFVVFYNGLEEMPPECIMRLSDAYQIPSETPLLDFQVRIININYKENMEFLDKCPILKEYSYFVDLVRNYRQSLPLQEAIRQAIIKSKENNVLKDYLEQHGSEVENMLMTEYSREMDIAVNRREAEEDGELKGRIESIFILLSDYKIPKMLERRIRAEKDTELLNKWMKAAAKASSLQEFRELAGLTQTR</sequence>
<evidence type="ECO:0008006" key="3">
    <source>
        <dbReference type="Google" id="ProtNLM"/>
    </source>
</evidence>
<dbReference type="RefSeq" id="WP_238722184.1">
    <property type="nucleotide sequence ID" value="NZ_JAHQCW010000024.1"/>
</dbReference>
<dbReference type="Proteomes" id="UP000712157">
    <property type="component" value="Unassembled WGS sequence"/>
</dbReference>
<dbReference type="EMBL" id="JAHQCW010000024">
    <property type="protein sequence ID" value="MBU9737759.1"/>
    <property type="molecule type" value="Genomic_DNA"/>
</dbReference>
<organism evidence="1 2">
    <name type="scientific">Diplocloster agilis</name>
    <dbReference type="NCBI Taxonomy" id="2850323"/>
    <lineage>
        <taxon>Bacteria</taxon>
        <taxon>Bacillati</taxon>
        <taxon>Bacillota</taxon>
        <taxon>Clostridia</taxon>
        <taxon>Lachnospirales</taxon>
        <taxon>Lachnospiraceae</taxon>
        <taxon>Diplocloster</taxon>
    </lineage>
</organism>
<comment type="caution">
    <text evidence="1">The sequence shown here is derived from an EMBL/GenBank/DDBJ whole genome shotgun (WGS) entry which is preliminary data.</text>
</comment>
<keyword evidence="2" id="KW-1185">Reference proteome</keyword>
<reference evidence="1" key="1">
    <citation type="submission" date="2021-06" db="EMBL/GenBank/DDBJ databases">
        <title>Description of novel taxa of the family Lachnospiraceae.</title>
        <authorList>
            <person name="Chaplin A.V."/>
            <person name="Sokolova S.R."/>
            <person name="Pikina A.P."/>
            <person name="Korzhanova M."/>
            <person name="Belova V."/>
            <person name="Korostin D."/>
            <person name="Efimov B.A."/>
        </authorList>
    </citation>
    <scope>NUCLEOTIDE SEQUENCE</scope>
    <source>
        <strain evidence="1">ASD5720</strain>
    </source>
</reference>
<evidence type="ECO:0000313" key="1">
    <source>
        <dbReference type="EMBL" id="MBU9737759.1"/>
    </source>
</evidence>
<gene>
    <name evidence="1" type="ORF">KTH89_14525</name>
</gene>
<dbReference type="AlphaFoldDB" id="A0A949K051"/>